<evidence type="ECO:0000313" key="3">
    <source>
        <dbReference type="Proteomes" id="UP001219518"/>
    </source>
</evidence>
<dbReference type="Proteomes" id="UP001219518">
    <property type="component" value="Unassembled WGS sequence"/>
</dbReference>
<reference evidence="2" key="1">
    <citation type="submission" date="2021-07" db="EMBL/GenBank/DDBJ databases">
        <authorList>
            <person name="Catto M.A."/>
            <person name="Jacobson A."/>
            <person name="Kennedy G."/>
            <person name="Labadie P."/>
            <person name="Hunt B.G."/>
            <person name="Srinivasan R."/>
        </authorList>
    </citation>
    <scope>NUCLEOTIDE SEQUENCE</scope>
    <source>
        <strain evidence="2">PL_HMW_Pooled</strain>
        <tissue evidence="2">Head</tissue>
    </source>
</reference>
<gene>
    <name evidence="2" type="ORF">KUF71_000167</name>
</gene>
<comment type="caution">
    <text evidence="2">The sequence shown here is derived from an EMBL/GenBank/DDBJ whole genome shotgun (WGS) entry which is preliminary data.</text>
</comment>
<dbReference type="AlphaFoldDB" id="A0AAE1HK07"/>
<organism evidence="2 3">
    <name type="scientific">Frankliniella fusca</name>
    <dbReference type="NCBI Taxonomy" id="407009"/>
    <lineage>
        <taxon>Eukaryota</taxon>
        <taxon>Metazoa</taxon>
        <taxon>Ecdysozoa</taxon>
        <taxon>Arthropoda</taxon>
        <taxon>Hexapoda</taxon>
        <taxon>Insecta</taxon>
        <taxon>Pterygota</taxon>
        <taxon>Neoptera</taxon>
        <taxon>Paraneoptera</taxon>
        <taxon>Thysanoptera</taxon>
        <taxon>Terebrantia</taxon>
        <taxon>Thripoidea</taxon>
        <taxon>Thripidae</taxon>
        <taxon>Frankliniella</taxon>
    </lineage>
</organism>
<feature type="domain" description="MULE transposase" evidence="1">
    <location>
        <begin position="194"/>
        <end position="287"/>
    </location>
</feature>
<dbReference type="Pfam" id="PF10551">
    <property type="entry name" value="MULE"/>
    <property type="match status" value="1"/>
</dbReference>
<evidence type="ECO:0000313" key="2">
    <source>
        <dbReference type="EMBL" id="KAK3922765.1"/>
    </source>
</evidence>
<proteinExistence type="predicted"/>
<accession>A0AAE1HK07</accession>
<name>A0AAE1HK07_9NEOP</name>
<reference evidence="2" key="2">
    <citation type="journal article" date="2023" name="BMC Genomics">
        <title>Pest status, molecular evolution, and epigenetic factors derived from the genome assembly of Frankliniella fusca, a thysanopteran phytovirus vector.</title>
        <authorList>
            <person name="Catto M.A."/>
            <person name="Labadie P.E."/>
            <person name="Jacobson A.L."/>
            <person name="Kennedy G.G."/>
            <person name="Srinivasan R."/>
            <person name="Hunt B.G."/>
        </authorList>
    </citation>
    <scope>NUCLEOTIDE SEQUENCE</scope>
    <source>
        <strain evidence="2">PL_HMW_Pooled</strain>
    </source>
</reference>
<dbReference type="EMBL" id="JAHWGI010001108">
    <property type="protein sequence ID" value="KAK3922765.1"/>
    <property type="molecule type" value="Genomic_DNA"/>
</dbReference>
<dbReference type="InterPro" id="IPR018289">
    <property type="entry name" value="MULE_transposase_dom"/>
</dbReference>
<evidence type="ECO:0000259" key="1">
    <source>
        <dbReference type="Pfam" id="PF10551"/>
    </source>
</evidence>
<protein>
    <submittedName>
        <fullName evidence="2">Glycine-rich domain-containing protein 2</fullName>
    </submittedName>
</protein>
<keyword evidence="3" id="KW-1185">Reference proteome</keyword>
<sequence>MPLRPLFCEPGIHQDSFLYHVNDGFYYTWNGGNDSSIWFRCSIRSCNGTAILRADDGFYHRQPHNHAAEPLRHNMQAIRRTIINRASAVRYVSFADIVEEERRRVPDRNIRAQLTYRRLRSAMQRARSDIYPNIPASLQQLTITLENPQWAHLTRTLDNSESVYCCSVTADDGSHSVIFTSRRCLEILKACEIIFLDGTFKITPAIDGCYQVFTIVTVESHTVLPLVWCLMDSKSESAYISVLLQIRARIIGWTFRLAISDYEDAIINAVEAVFAVEVQGCYFHFVQALGSWSRSNITLEVLNTFPELLDVIRRCCALPLLPQNLLQRGMNVIVTHAQNGHALMYQHILPFLMYVQWDWLGHVNRGRTLSVSGSDHRTNNASESNNSRMGRRIQVAHPNIFNFLNSIAEFEDATIDDKSSLARGLIPHRHRTRSTVRNDAFIQSLVSQFQEIAYPTDNEILHFLNSASFACRNVMYDAMDILIPGRQAE</sequence>